<proteinExistence type="predicted"/>
<comment type="caution">
    <text evidence="2">The sequence shown here is derived from an EMBL/GenBank/DDBJ whole genome shotgun (WGS) entry which is preliminary data.</text>
</comment>
<keyword evidence="1" id="KW-0472">Membrane</keyword>
<reference evidence="3" key="1">
    <citation type="submission" date="2015-10" db="EMBL/GenBank/DDBJ databases">
        <authorList>
            <person name="Ju K.-S."/>
            <person name="Doroghazi J.R."/>
            <person name="Metcalf W.W."/>
        </authorList>
    </citation>
    <scope>NUCLEOTIDE SEQUENCE [LARGE SCALE GENOMIC DNA]</scope>
    <source>
        <strain evidence="3">NRRL 3151</strain>
    </source>
</reference>
<dbReference type="Proteomes" id="UP000053923">
    <property type="component" value="Unassembled WGS sequence"/>
</dbReference>
<keyword evidence="1" id="KW-1133">Transmembrane helix</keyword>
<evidence type="ECO:0000313" key="3">
    <source>
        <dbReference type="Proteomes" id="UP000053923"/>
    </source>
</evidence>
<accession>A0A101JUK7</accession>
<sequence length="79" mass="8182">MITTVPTSKSVGHLPAGSPALPVESQFTLGFVLAGVAVALIALVAWFGLRHIWVAQHHAAEAAADRVAVTESEVLPGSR</sequence>
<protein>
    <submittedName>
        <fullName evidence="2">Uncharacterized protein</fullName>
    </submittedName>
</protein>
<name>A0A101JUK7_9ACTN</name>
<gene>
    <name evidence="2" type="ORF">ADL12_22130</name>
</gene>
<keyword evidence="3" id="KW-1185">Reference proteome</keyword>
<organism evidence="2 3">
    <name type="scientific">Streptomyces regalis</name>
    <dbReference type="NCBI Taxonomy" id="68262"/>
    <lineage>
        <taxon>Bacteria</taxon>
        <taxon>Bacillati</taxon>
        <taxon>Actinomycetota</taxon>
        <taxon>Actinomycetes</taxon>
        <taxon>Kitasatosporales</taxon>
        <taxon>Streptomycetaceae</taxon>
        <taxon>Streptomyces</taxon>
    </lineage>
</organism>
<dbReference type="AlphaFoldDB" id="A0A101JUK7"/>
<feature type="transmembrane region" description="Helical" evidence="1">
    <location>
        <begin position="27"/>
        <end position="49"/>
    </location>
</feature>
<keyword evidence="1" id="KW-0812">Transmembrane</keyword>
<dbReference type="RefSeq" id="WP_062704419.1">
    <property type="nucleotide sequence ID" value="NZ_LLZG01000198.1"/>
</dbReference>
<evidence type="ECO:0000313" key="2">
    <source>
        <dbReference type="EMBL" id="KUL33218.1"/>
    </source>
</evidence>
<dbReference type="EMBL" id="LLZG01000198">
    <property type="protein sequence ID" value="KUL33218.1"/>
    <property type="molecule type" value="Genomic_DNA"/>
</dbReference>
<evidence type="ECO:0000256" key="1">
    <source>
        <dbReference type="SAM" id="Phobius"/>
    </source>
</evidence>